<dbReference type="EMBL" id="JAUMIT010000006">
    <property type="protein sequence ID" value="MDO3695557.1"/>
    <property type="molecule type" value="Genomic_DNA"/>
</dbReference>
<gene>
    <name evidence="2" type="ORF">QVZ41_11970</name>
</gene>
<dbReference type="RefSeq" id="WP_302884830.1">
    <property type="nucleotide sequence ID" value="NZ_JAUMIT010000006.1"/>
</dbReference>
<proteinExistence type="predicted"/>
<dbReference type="Gene3D" id="1.10.357.10">
    <property type="entry name" value="Tetracycline Repressor, domain 2"/>
    <property type="match status" value="1"/>
</dbReference>
<keyword evidence="3" id="KW-1185">Reference proteome</keyword>
<dbReference type="InterPro" id="IPR036271">
    <property type="entry name" value="Tet_transcr_reg_TetR-rel_C_sf"/>
</dbReference>
<protein>
    <submittedName>
        <fullName evidence="2">TetR family transcriptional regulator C-terminal domain-containing protein</fullName>
    </submittedName>
</protein>
<dbReference type="Proteomes" id="UP001168642">
    <property type="component" value="Unassembled WGS sequence"/>
</dbReference>
<accession>A0ABT8VU95</accession>
<organism evidence="2 3">
    <name type="scientific">Wenyingzhuangia gilva</name>
    <dbReference type="NCBI Taxonomy" id="3057677"/>
    <lineage>
        <taxon>Bacteria</taxon>
        <taxon>Pseudomonadati</taxon>
        <taxon>Bacteroidota</taxon>
        <taxon>Flavobacteriia</taxon>
        <taxon>Flavobacteriales</taxon>
        <taxon>Flavobacteriaceae</taxon>
        <taxon>Wenyingzhuangia</taxon>
    </lineage>
</organism>
<dbReference type="SUPFAM" id="SSF46689">
    <property type="entry name" value="Homeodomain-like"/>
    <property type="match status" value="1"/>
</dbReference>
<reference evidence="2" key="1">
    <citation type="submission" date="2023-07" db="EMBL/GenBank/DDBJ databases">
        <title>Wenyingzhuangia sp. chi5 genome sequencing and assembly.</title>
        <authorList>
            <person name="Park S."/>
        </authorList>
    </citation>
    <scope>NUCLEOTIDE SEQUENCE</scope>
    <source>
        <strain evidence="2">Chi5</strain>
    </source>
</reference>
<feature type="domain" description="Tetracyclin repressor-like C-terminal" evidence="1">
    <location>
        <begin position="85"/>
        <end position="209"/>
    </location>
</feature>
<evidence type="ECO:0000259" key="1">
    <source>
        <dbReference type="Pfam" id="PF17931"/>
    </source>
</evidence>
<name>A0ABT8VU95_9FLAO</name>
<comment type="caution">
    <text evidence="2">The sequence shown here is derived from an EMBL/GenBank/DDBJ whole genome shotgun (WGS) entry which is preliminary data.</text>
</comment>
<dbReference type="SUPFAM" id="SSF48498">
    <property type="entry name" value="Tetracyclin repressor-like, C-terminal domain"/>
    <property type="match status" value="1"/>
</dbReference>
<evidence type="ECO:0000313" key="2">
    <source>
        <dbReference type="EMBL" id="MDO3695557.1"/>
    </source>
</evidence>
<dbReference type="InterPro" id="IPR041673">
    <property type="entry name" value="TetR_C_23"/>
</dbReference>
<dbReference type="Pfam" id="PF17931">
    <property type="entry name" value="TetR_C_23"/>
    <property type="match status" value="1"/>
</dbReference>
<evidence type="ECO:0000313" key="3">
    <source>
        <dbReference type="Proteomes" id="UP001168642"/>
    </source>
</evidence>
<dbReference type="InterPro" id="IPR009057">
    <property type="entry name" value="Homeodomain-like_sf"/>
</dbReference>
<sequence>MKNTQNISKQEILTAYMNHVLDFDNQPNSIHAFAKKLGIDEKYFYNHYTSFDQIAADVYVTFYEESIKLMMSEISYNELDSRNELLAFYFTFFELLTNNRSYVLSTLNKPTVDLKRIKVFIPLRNRFKEFIKSLNIETLDLKQEKINTLKEKSIEEIAWTQLLFTIKFWMEDTSPGFEKTDVFIEKSVNACFDLLDYTPLESIIDFGKFFFKEKIKSQY</sequence>